<dbReference type="EMBL" id="CP011454">
    <property type="protein sequence ID" value="AMW04363.1"/>
    <property type="molecule type" value="Genomic_DNA"/>
</dbReference>
<dbReference type="InterPro" id="IPR007157">
    <property type="entry name" value="PspA_VIPP1"/>
</dbReference>
<feature type="compositionally biased region" description="Low complexity" evidence="3">
    <location>
        <begin position="239"/>
        <end position="260"/>
    </location>
</feature>
<reference evidence="4 5" key="2">
    <citation type="journal article" date="2016" name="Environ. Microbiol. Rep.">
        <title>Metagenomic evidence for the presence of phototrophic Gemmatimonadetes bacteria in diverse environments.</title>
        <authorList>
            <person name="Zeng Y."/>
            <person name="Baumbach J."/>
            <person name="Barbosa E.G."/>
            <person name="Azevedo V."/>
            <person name="Zhang C."/>
            <person name="Koblizek M."/>
        </authorList>
    </citation>
    <scope>NUCLEOTIDE SEQUENCE [LARGE SCALE GENOMIC DNA]</scope>
    <source>
        <strain evidence="4 5">AP64</strain>
    </source>
</reference>
<organism evidence="4 5">
    <name type="scientific">Gemmatimonas phototrophica</name>
    <dbReference type="NCBI Taxonomy" id="1379270"/>
    <lineage>
        <taxon>Bacteria</taxon>
        <taxon>Pseudomonadati</taxon>
        <taxon>Gemmatimonadota</taxon>
        <taxon>Gemmatimonadia</taxon>
        <taxon>Gemmatimonadales</taxon>
        <taxon>Gemmatimonadaceae</taxon>
        <taxon>Gemmatimonas</taxon>
    </lineage>
</organism>
<dbReference type="AlphaFoldDB" id="A0A143BIB7"/>
<dbReference type="OrthoDB" id="9779630at2"/>
<evidence type="ECO:0000256" key="2">
    <source>
        <dbReference type="SAM" id="Coils"/>
    </source>
</evidence>
<dbReference type="Pfam" id="PF04012">
    <property type="entry name" value="PspA_IM30"/>
    <property type="match status" value="1"/>
</dbReference>
<dbReference type="PANTHER" id="PTHR31088:SF6">
    <property type="entry name" value="PHAGE SHOCK PROTEIN A"/>
    <property type="match status" value="1"/>
</dbReference>
<feature type="region of interest" description="Disordered" evidence="3">
    <location>
        <begin position="239"/>
        <end position="270"/>
    </location>
</feature>
<sequence length="287" mass="31571">MGIFDRLSTVIKSNLNDLISSAENPEKMLNQIIVDMRNQLAKAKQQVAAAIADEKRLKDQADAEFKLADDWEKRAMLAVQEGRDDLAKQALMRGQEHLEHGQQLAATWEAHKMETEKLKQSLRDLNDKIEEAKRKKNLLLARQRRAEAQARISQTMSGLSENSAFEAFARMEEKITSNERQLQAAQEIDEEFSGDRLAGEFKQLERSSGGATADVQLLQLKQRMGMLSAGAPAAARQLAAGATEAAPAAAAPAQLPAATPDKSAEQKTAEADLIAEIEQLSQINPRS</sequence>
<dbReference type="RefSeq" id="WP_026849994.1">
    <property type="nucleotide sequence ID" value="NZ_CP011454.1"/>
</dbReference>
<dbReference type="eggNOG" id="COG1842">
    <property type="taxonomic scope" value="Bacteria"/>
</dbReference>
<keyword evidence="2" id="KW-0175">Coiled coil</keyword>
<name>A0A143BIB7_9BACT</name>
<proteinExistence type="inferred from homology"/>
<dbReference type="KEGG" id="gph:GEMMAAP_04905"/>
<reference evidence="4 5" key="1">
    <citation type="journal article" date="2014" name="Proc. Natl. Acad. Sci. U.S.A.">
        <title>Functional type 2 photosynthetic reaction centers found in the rare bacterial phylum Gemmatimonadetes.</title>
        <authorList>
            <person name="Zeng Y."/>
            <person name="Feng F."/>
            <person name="Medova H."/>
            <person name="Dean J."/>
            <person name="Koblizek M."/>
        </authorList>
    </citation>
    <scope>NUCLEOTIDE SEQUENCE [LARGE SCALE GENOMIC DNA]</scope>
    <source>
        <strain evidence="4 5">AP64</strain>
    </source>
</reference>
<evidence type="ECO:0000313" key="4">
    <source>
        <dbReference type="EMBL" id="AMW04363.1"/>
    </source>
</evidence>
<dbReference type="STRING" id="1379270.GEMMAAP_04905"/>
<feature type="coiled-coil region" evidence="2">
    <location>
        <begin position="112"/>
        <end position="188"/>
    </location>
</feature>
<evidence type="ECO:0000256" key="1">
    <source>
        <dbReference type="ARBA" id="ARBA00043985"/>
    </source>
</evidence>
<evidence type="ECO:0000256" key="3">
    <source>
        <dbReference type="SAM" id="MobiDB-lite"/>
    </source>
</evidence>
<protein>
    <submittedName>
        <fullName evidence="4">Phage-shock protein</fullName>
    </submittedName>
</protein>
<dbReference type="Proteomes" id="UP000076404">
    <property type="component" value="Chromosome"/>
</dbReference>
<comment type="similarity">
    <text evidence="1">Belongs to the PspA/Vipp/IM30 family.</text>
</comment>
<evidence type="ECO:0000313" key="5">
    <source>
        <dbReference type="Proteomes" id="UP000076404"/>
    </source>
</evidence>
<feature type="coiled-coil region" evidence="2">
    <location>
        <begin position="26"/>
        <end position="60"/>
    </location>
</feature>
<accession>A0A143BIB7</accession>
<gene>
    <name evidence="4" type="ORF">GEMMAAP_04905</name>
</gene>
<dbReference type="PANTHER" id="PTHR31088">
    <property type="entry name" value="MEMBRANE-ASSOCIATED PROTEIN VIPP1, CHLOROPLASTIC"/>
    <property type="match status" value="1"/>
</dbReference>
<keyword evidence="5" id="KW-1185">Reference proteome</keyword>